<dbReference type="Ensembl" id="ENSCSAVT00000014942.1">
    <property type="protein sequence ID" value="ENSCSAVP00000014769.1"/>
    <property type="gene ID" value="ENSCSAVG00000008634.1"/>
</dbReference>
<dbReference type="Gene3D" id="1.10.1040.50">
    <property type="match status" value="1"/>
</dbReference>
<dbReference type="SUPFAM" id="SSF51735">
    <property type="entry name" value="NAD(P)-binding Rossmann-fold domains"/>
    <property type="match status" value="1"/>
</dbReference>
<dbReference type="CDD" id="cd06558">
    <property type="entry name" value="crotonase-like"/>
    <property type="match status" value="1"/>
</dbReference>
<evidence type="ECO:0000259" key="15">
    <source>
        <dbReference type="Pfam" id="PF00725"/>
    </source>
</evidence>
<dbReference type="SUPFAM" id="SSF52096">
    <property type="entry name" value="ClpP/crotonase"/>
    <property type="match status" value="1"/>
</dbReference>
<comment type="similarity">
    <text evidence="4">In the N-terminal section; belongs to the enoyl-CoA hydratase/isomerase family.</text>
</comment>
<keyword evidence="10" id="KW-0456">Lyase</keyword>
<dbReference type="Pfam" id="PF00378">
    <property type="entry name" value="ECH_1"/>
    <property type="match status" value="1"/>
</dbReference>
<evidence type="ECO:0000256" key="6">
    <source>
        <dbReference type="ARBA" id="ARBA00022832"/>
    </source>
</evidence>
<dbReference type="PROSITE" id="PS00166">
    <property type="entry name" value="ENOYL_COA_HYDRATASE"/>
    <property type="match status" value="1"/>
</dbReference>
<comment type="pathway">
    <text evidence="2">Lipid metabolism; fatty acid beta-oxidation.</text>
</comment>
<name>H2ZB04_CIOSA</name>
<reference evidence="17" key="3">
    <citation type="submission" date="2025-09" db="UniProtKB">
        <authorList>
            <consortium name="Ensembl"/>
        </authorList>
    </citation>
    <scope>IDENTIFICATION</scope>
</reference>
<dbReference type="InterPro" id="IPR036291">
    <property type="entry name" value="NAD(P)-bd_dom_sf"/>
</dbReference>
<dbReference type="EC" id="4.2.1.17" evidence="5"/>
<dbReference type="Pfam" id="PF00725">
    <property type="entry name" value="3HCDH"/>
    <property type="match status" value="1"/>
</dbReference>
<evidence type="ECO:0000256" key="10">
    <source>
        <dbReference type="ARBA" id="ARBA00023239"/>
    </source>
</evidence>
<sequence length="765" mass="82906">MLKNAGGEAETTELSKNGQNLFNALEKSKKPFVAAINGVALGGGLELTLACQYRIATTDKSTNLGVPEVMLGLLPGAGGTQRLPHLVGVASALDMALTGKMIKPKKAKKMGLVHHLVEPLGPGLTDADTNTRQYLEKVAVETARGIANGTVKIPPIKHSTQDIISYLLKFGAFEKNFFNKMIKGKVMKQTNGLFPAPLLIADILKFYKTAPLRHVVNQVIREGVINGAEAGYKAEAEGFGKLSQTNESKSLIGLYDGQTHCKKNRFGNPAKPAKNIAVLGAGLMGAGIVQVSIDKGYNVVLKDSFSPGLARGQEQIYKGFNTASKKKKMTTKDICVLHSSSYVSLLVKTLINNPAILFSFERDAIMAKLDATLSYDALRNADMVIEAVFEDIDIKHKVVKETEAVIPEHCIFASNTSALPIGDIAKASKRPEKVIGMHYFSPVDKMQLLEIITTDTTSKDTVASAVQVGLKQGKLVIVVKVTLLYTKVCLKFYEITFLAEDICTCYCNEWLLINADGPGFYTTRLLAPTLSEVIRMLQEGVGPQKIDKLATSFGFPVGIATLLDEVGIDVAVHVSEYLGGVFGERFAGGNVQVLKDLVARGCAGYNFGSRLEHALGALFFVLYLFQIRGSRKTGKGVYMYSDAKSKNRPVNDTATQIFKSFELEPVEAVSSDSDIQLRLISRFVNEAVMSLQEGILDNPLEGDIGAVFGLGFPPHLGGPFRYVDLHGAAPLVENMRRFEAAYGAAFTPCPLLLEHAKDSSKKFHS</sequence>
<evidence type="ECO:0000256" key="4">
    <source>
        <dbReference type="ARBA" id="ARBA00008750"/>
    </source>
</evidence>
<dbReference type="InterPro" id="IPR029045">
    <property type="entry name" value="ClpP/crotonase-like_dom_sf"/>
</dbReference>
<evidence type="ECO:0000256" key="8">
    <source>
        <dbReference type="ARBA" id="ARBA00023027"/>
    </source>
</evidence>
<comment type="catalytic activity">
    <reaction evidence="13">
        <text>(3S)-hydroxydecanoyl-CoA + NAD(+) = 3-oxodecanoyl-CoA + NADH + H(+)</text>
        <dbReference type="Rhea" id="RHEA:31187"/>
        <dbReference type="ChEBI" id="CHEBI:15378"/>
        <dbReference type="ChEBI" id="CHEBI:57540"/>
        <dbReference type="ChEBI" id="CHEBI:57945"/>
        <dbReference type="ChEBI" id="CHEBI:62548"/>
        <dbReference type="ChEBI" id="CHEBI:62616"/>
    </reaction>
    <physiologicalReaction direction="left-to-right" evidence="13">
        <dbReference type="Rhea" id="RHEA:31188"/>
    </physiologicalReaction>
</comment>
<dbReference type="InterPro" id="IPR050136">
    <property type="entry name" value="FA_oxidation_alpha_subunit"/>
</dbReference>
<dbReference type="GO" id="GO:0016507">
    <property type="term" value="C:mitochondrial fatty acid beta-oxidation multienzyme complex"/>
    <property type="evidence" value="ECO:0007669"/>
    <property type="project" value="TreeGrafter"/>
</dbReference>
<dbReference type="GO" id="GO:0004300">
    <property type="term" value="F:enoyl-CoA hydratase activity"/>
    <property type="evidence" value="ECO:0007669"/>
    <property type="project" value="UniProtKB-EC"/>
</dbReference>
<dbReference type="GeneTree" id="ENSGT00940000154677"/>
<evidence type="ECO:0000256" key="12">
    <source>
        <dbReference type="ARBA" id="ARBA00047613"/>
    </source>
</evidence>
<dbReference type="InterPro" id="IPR008927">
    <property type="entry name" value="6-PGluconate_DH-like_C_sf"/>
</dbReference>
<keyword evidence="7" id="KW-0560">Oxidoreductase</keyword>
<dbReference type="PANTHER" id="PTHR43612">
    <property type="entry name" value="TRIFUNCTIONAL ENZYME SUBUNIT ALPHA"/>
    <property type="match status" value="1"/>
</dbReference>
<dbReference type="GO" id="GO:0006635">
    <property type="term" value="P:fatty acid beta-oxidation"/>
    <property type="evidence" value="ECO:0007669"/>
    <property type="project" value="UniProtKB-UniPathway"/>
</dbReference>
<evidence type="ECO:0000256" key="5">
    <source>
        <dbReference type="ARBA" id="ARBA00012076"/>
    </source>
</evidence>
<dbReference type="Pfam" id="PF02737">
    <property type="entry name" value="3HCDH_N"/>
    <property type="match status" value="1"/>
</dbReference>
<dbReference type="InterPro" id="IPR018376">
    <property type="entry name" value="Enoyl-CoA_hyd/isom_CS"/>
</dbReference>
<comment type="similarity">
    <text evidence="3">In the central section; belongs to the 3-hydroxyacyl-CoA dehydrogenase family.</text>
</comment>
<evidence type="ECO:0000256" key="11">
    <source>
        <dbReference type="ARBA" id="ARBA00023268"/>
    </source>
</evidence>
<evidence type="ECO:0000313" key="18">
    <source>
        <dbReference type="Proteomes" id="UP000007875"/>
    </source>
</evidence>
<evidence type="ECO:0000256" key="9">
    <source>
        <dbReference type="ARBA" id="ARBA00023098"/>
    </source>
</evidence>
<evidence type="ECO:0000256" key="3">
    <source>
        <dbReference type="ARBA" id="ARBA00007005"/>
    </source>
</evidence>
<organism evidence="17 18">
    <name type="scientific">Ciona savignyi</name>
    <name type="common">Pacific transparent sea squirt</name>
    <dbReference type="NCBI Taxonomy" id="51511"/>
    <lineage>
        <taxon>Eukaryota</taxon>
        <taxon>Metazoa</taxon>
        <taxon>Chordata</taxon>
        <taxon>Tunicata</taxon>
        <taxon>Ascidiacea</taxon>
        <taxon>Phlebobranchia</taxon>
        <taxon>Cionidae</taxon>
        <taxon>Ciona</taxon>
    </lineage>
</organism>
<protein>
    <recommendedName>
        <fullName evidence="5">enoyl-CoA hydratase</fullName>
        <ecNumber evidence="5">4.2.1.17</ecNumber>
    </recommendedName>
</protein>
<feature type="domain" description="3-hydroxyacyl-CoA dehydrogenase NAD binding" evidence="16">
    <location>
        <begin position="275"/>
        <end position="480"/>
    </location>
</feature>
<evidence type="ECO:0000259" key="16">
    <source>
        <dbReference type="Pfam" id="PF02737"/>
    </source>
</evidence>
<reference evidence="18" key="1">
    <citation type="submission" date="2003-08" db="EMBL/GenBank/DDBJ databases">
        <authorList>
            <person name="Birren B."/>
            <person name="Nusbaum C."/>
            <person name="Abebe A."/>
            <person name="Abouelleil A."/>
            <person name="Adekoya E."/>
            <person name="Ait-zahra M."/>
            <person name="Allen N."/>
            <person name="Allen T."/>
            <person name="An P."/>
            <person name="Anderson M."/>
            <person name="Anderson S."/>
            <person name="Arachchi H."/>
            <person name="Armbruster J."/>
            <person name="Bachantsang P."/>
            <person name="Baldwin J."/>
            <person name="Barry A."/>
            <person name="Bayul T."/>
            <person name="Blitshsteyn B."/>
            <person name="Bloom T."/>
            <person name="Blye J."/>
            <person name="Boguslavskiy L."/>
            <person name="Borowsky M."/>
            <person name="Boukhgalter B."/>
            <person name="Brunache A."/>
            <person name="Butler J."/>
            <person name="Calixte N."/>
            <person name="Calvo S."/>
            <person name="Camarata J."/>
            <person name="Campo K."/>
            <person name="Chang J."/>
            <person name="Cheshatsang Y."/>
            <person name="Citroen M."/>
            <person name="Collymore A."/>
            <person name="Considine T."/>
            <person name="Cook A."/>
            <person name="Cooke P."/>
            <person name="Corum B."/>
            <person name="Cuomo C."/>
            <person name="David R."/>
            <person name="Dawoe T."/>
            <person name="Degray S."/>
            <person name="Dodge S."/>
            <person name="Dooley K."/>
            <person name="Dorje P."/>
            <person name="Dorjee K."/>
            <person name="Dorris L."/>
            <person name="Duffey N."/>
            <person name="Dupes A."/>
            <person name="Elkins T."/>
            <person name="Engels R."/>
            <person name="Erickson J."/>
            <person name="Farina A."/>
            <person name="Faro S."/>
            <person name="Ferreira P."/>
            <person name="Fischer H."/>
            <person name="Fitzgerald M."/>
            <person name="Foley K."/>
            <person name="Gage D."/>
            <person name="Galagan J."/>
            <person name="Gearin G."/>
            <person name="Gnerre S."/>
            <person name="Gnirke A."/>
            <person name="Goyette A."/>
            <person name="Graham J."/>
            <person name="Grandbois E."/>
            <person name="Gyaltsen K."/>
            <person name="Hafez N."/>
            <person name="Hagopian D."/>
            <person name="Hagos B."/>
            <person name="Hall J."/>
            <person name="Hatcher B."/>
            <person name="Heller A."/>
            <person name="Higgins H."/>
            <person name="Honan T."/>
            <person name="Horn A."/>
            <person name="Houde N."/>
            <person name="Hughes L."/>
            <person name="Hulme W."/>
            <person name="Husby E."/>
            <person name="Iliev I."/>
            <person name="Jaffe D."/>
            <person name="Jones C."/>
            <person name="Kamal M."/>
            <person name="Kamat A."/>
            <person name="Kamvysselis M."/>
            <person name="Karlsson E."/>
            <person name="Kells C."/>
            <person name="Kieu A."/>
            <person name="Kisner P."/>
            <person name="Kodira C."/>
            <person name="Kulbokas E."/>
            <person name="Labutti K."/>
            <person name="Lama D."/>
            <person name="Landers T."/>
            <person name="Leger J."/>
            <person name="Levine S."/>
            <person name="Lewis D."/>
            <person name="Lewis T."/>
            <person name="Lindblad-toh K."/>
            <person name="Liu X."/>
            <person name="Lokyitsang T."/>
            <person name="Lokyitsang Y."/>
            <person name="Lucien O."/>
            <person name="Lui A."/>
            <person name="Ma L.J."/>
            <person name="Mabbitt R."/>
            <person name="Macdonald J."/>
            <person name="Maclean C."/>
            <person name="Major J."/>
            <person name="Manning J."/>
            <person name="Marabella R."/>
            <person name="Maru K."/>
            <person name="Matthews C."/>
            <person name="Mauceli E."/>
            <person name="Mccarthy M."/>
            <person name="Mcdonough S."/>
            <person name="Mcghee T."/>
            <person name="Meldrim J."/>
            <person name="Meneus L."/>
            <person name="Mesirov J."/>
            <person name="Mihalev A."/>
            <person name="Mihova T."/>
            <person name="Mikkelsen T."/>
            <person name="Mlenga V."/>
            <person name="Moru K."/>
            <person name="Mozes J."/>
            <person name="Mulrain L."/>
            <person name="Munson G."/>
            <person name="Naylor J."/>
            <person name="Newes C."/>
            <person name="Nguyen C."/>
            <person name="Nguyen N."/>
            <person name="Nguyen T."/>
            <person name="Nicol R."/>
            <person name="Nielsen C."/>
            <person name="Nizzari M."/>
            <person name="Norbu C."/>
            <person name="Norbu N."/>
            <person name="O'donnell P."/>
            <person name="Okoawo O."/>
            <person name="O'leary S."/>
            <person name="Omotosho B."/>
            <person name="O'neill K."/>
            <person name="Osman S."/>
            <person name="Parker S."/>
            <person name="Perrin D."/>
            <person name="Phunkhang P."/>
            <person name="Piqani B."/>
            <person name="Purcell S."/>
            <person name="Rachupka T."/>
            <person name="Ramasamy U."/>
            <person name="Rameau R."/>
            <person name="Ray V."/>
            <person name="Raymond C."/>
            <person name="Retta R."/>
            <person name="Richardson S."/>
            <person name="Rise C."/>
            <person name="Rodriguez J."/>
            <person name="Rogers J."/>
            <person name="Rogov P."/>
            <person name="Rutman M."/>
            <person name="Schupbach R."/>
            <person name="Seaman C."/>
            <person name="Settipalli S."/>
            <person name="Sharpe T."/>
            <person name="Sheridan J."/>
            <person name="Sherpa N."/>
            <person name="Shi J."/>
            <person name="Smirnov S."/>
            <person name="Smith C."/>
            <person name="Sougnez C."/>
            <person name="Spencer B."/>
            <person name="Stalker J."/>
            <person name="Stange-thomann N."/>
            <person name="Stavropoulos S."/>
            <person name="Stetson K."/>
            <person name="Stone C."/>
            <person name="Stone S."/>
            <person name="Stubbs M."/>
            <person name="Talamas J."/>
            <person name="Tchuinga P."/>
            <person name="Tenzing P."/>
            <person name="Tesfaye S."/>
            <person name="Theodore J."/>
            <person name="Thoulutsang Y."/>
            <person name="Topham K."/>
            <person name="Towey S."/>
            <person name="Tsamla T."/>
            <person name="Tsomo N."/>
            <person name="Vallee D."/>
            <person name="Vassiliev H."/>
            <person name="Venkataraman V."/>
            <person name="Vinson J."/>
            <person name="Vo A."/>
            <person name="Wade C."/>
            <person name="Wang S."/>
            <person name="Wangchuk T."/>
            <person name="Wangdi T."/>
            <person name="Whittaker C."/>
            <person name="Wilkinson J."/>
            <person name="Wu Y."/>
            <person name="Wyman D."/>
            <person name="Yadav S."/>
            <person name="Yang S."/>
            <person name="Yang X."/>
            <person name="Yeager S."/>
            <person name="Yee E."/>
            <person name="Young G."/>
            <person name="Zainoun J."/>
            <person name="Zembeck L."/>
            <person name="Zimmer A."/>
            <person name="Zody M."/>
            <person name="Lander E."/>
        </authorList>
    </citation>
    <scope>NUCLEOTIDE SEQUENCE [LARGE SCALE GENOMIC DNA]</scope>
</reference>
<keyword evidence="18" id="KW-1185">Reference proteome</keyword>
<comment type="catalytic activity">
    <reaction evidence="1">
        <text>(3S)-hydroxyhexadecanoyl-CoA = (2E)-hexadecenoyl-CoA + H2O</text>
        <dbReference type="Rhea" id="RHEA:31163"/>
        <dbReference type="ChEBI" id="CHEBI:15377"/>
        <dbReference type="ChEBI" id="CHEBI:61526"/>
        <dbReference type="ChEBI" id="CHEBI:62613"/>
    </reaction>
    <physiologicalReaction direction="right-to-left" evidence="1">
        <dbReference type="Rhea" id="RHEA:31165"/>
    </physiologicalReaction>
</comment>
<evidence type="ECO:0000313" key="17">
    <source>
        <dbReference type="Ensembl" id="ENSCSAVP00000014769.1"/>
    </source>
</evidence>
<dbReference type="Gene3D" id="3.90.226.10">
    <property type="entry name" value="2-enoyl-CoA Hydratase, Chain A, domain 1"/>
    <property type="match status" value="1"/>
</dbReference>
<dbReference type="SUPFAM" id="SSF48179">
    <property type="entry name" value="6-phosphogluconate dehydrogenase C-terminal domain-like"/>
    <property type="match status" value="2"/>
</dbReference>
<dbReference type="OMA" id="YMLEAMR"/>
<evidence type="ECO:0000256" key="7">
    <source>
        <dbReference type="ARBA" id="ARBA00023002"/>
    </source>
</evidence>
<dbReference type="AlphaFoldDB" id="H2ZB04"/>
<keyword evidence="8" id="KW-0520">NAD</keyword>
<comment type="catalytic activity">
    <reaction evidence="12">
        <text>(3S)-hydroxyhexadecanoyl-CoA + NAD(+) = 3-oxohexadecanoyl-CoA + NADH + H(+)</text>
        <dbReference type="Rhea" id="RHEA:31159"/>
        <dbReference type="ChEBI" id="CHEBI:15378"/>
        <dbReference type="ChEBI" id="CHEBI:57349"/>
        <dbReference type="ChEBI" id="CHEBI:57540"/>
        <dbReference type="ChEBI" id="CHEBI:57945"/>
        <dbReference type="ChEBI" id="CHEBI:62613"/>
    </reaction>
    <physiologicalReaction direction="left-to-right" evidence="12">
        <dbReference type="Rhea" id="RHEA:31160"/>
    </physiologicalReaction>
</comment>
<keyword evidence="11" id="KW-0511">Multifunctional enzyme</keyword>
<keyword evidence="9" id="KW-0443">Lipid metabolism</keyword>
<reference evidence="17" key="2">
    <citation type="submission" date="2025-08" db="UniProtKB">
        <authorList>
            <consortium name="Ensembl"/>
        </authorList>
    </citation>
    <scope>IDENTIFICATION</scope>
</reference>
<dbReference type="InterPro" id="IPR006176">
    <property type="entry name" value="3-OHacyl-CoA_DH_NAD-bd"/>
</dbReference>
<keyword evidence="6" id="KW-0276">Fatty acid metabolism</keyword>
<dbReference type="InterPro" id="IPR006108">
    <property type="entry name" value="3HC_DH_C"/>
</dbReference>
<dbReference type="GO" id="GO:0016509">
    <property type="term" value="F:long-chain (3S)-3-hydroxyacyl-CoA dehydrogenase (NAD+) activity"/>
    <property type="evidence" value="ECO:0007669"/>
    <property type="project" value="TreeGrafter"/>
</dbReference>
<accession>H2ZB04</accession>
<dbReference type="FunFam" id="3.40.50.720:FF:000009">
    <property type="entry name" value="Fatty oxidation complex, alpha subunit"/>
    <property type="match status" value="1"/>
</dbReference>
<dbReference type="PANTHER" id="PTHR43612:SF3">
    <property type="entry name" value="TRIFUNCTIONAL ENZYME SUBUNIT ALPHA, MITOCHONDRIAL"/>
    <property type="match status" value="1"/>
</dbReference>
<comment type="similarity">
    <text evidence="14">Belongs to the enoyl-CoA hydratase/isomerase family.</text>
</comment>
<dbReference type="InterPro" id="IPR001753">
    <property type="entry name" value="Enoyl-CoA_hydra/iso"/>
</dbReference>
<dbReference type="FunFam" id="3.90.226.10:FF:000011">
    <property type="entry name" value="Fatty acid oxidation complex subunit alpha"/>
    <property type="match status" value="1"/>
</dbReference>
<dbReference type="UniPathway" id="UPA00659"/>
<evidence type="ECO:0000256" key="13">
    <source>
        <dbReference type="ARBA" id="ARBA00048361"/>
    </source>
</evidence>
<evidence type="ECO:0000256" key="1">
    <source>
        <dbReference type="ARBA" id="ARBA00000469"/>
    </source>
</evidence>
<evidence type="ECO:0000256" key="14">
    <source>
        <dbReference type="RuleBase" id="RU003707"/>
    </source>
</evidence>
<dbReference type="Proteomes" id="UP000007875">
    <property type="component" value="Unassembled WGS sequence"/>
</dbReference>
<dbReference type="GO" id="GO:0070403">
    <property type="term" value="F:NAD+ binding"/>
    <property type="evidence" value="ECO:0007669"/>
    <property type="project" value="InterPro"/>
</dbReference>
<dbReference type="Gene3D" id="3.40.50.720">
    <property type="entry name" value="NAD(P)-binding Rossmann-like Domain"/>
    <property type="match status" value="1"/>
</dbReference>
<feature type="domain" description="3-hydroxyacyl-CoA dehydrogenase C-terminal" evidence="15">
    <location>
        <begin position="519"/>
        <end position="606"/>
    </location>
</feature>
<evidence type="ECO:0000256" key="2">
    <source>
        <dbReference type="ARBA" id="ARBA00005005"/>
    </source>
</evidence>
<proteinExistence type="inferred from homology"/>